<dbReference type="EMBL" id="AMGO01000006">
    <property type="protein sequence ID" value="EKE45649.1"/>
    <property type="molecule type" value="Genomic_DNA"/>
</dbReference>
<gene>
    <name evidence="2" type="ORF">OCGS_0266</name>
</gene>
<comment type="caution">
    <text evidence="2">The sequence shown here is derived from an EMBL/GenBank/DDBJ whole genome shotgun (WGS) entry which is preliminary data.</text>
</comment>
<dbReference type="STRING" id="1231392.OCGS_0266"/>
<dbReference type="AlphaFoldDB" id="K2HSR2"/>
<dbReference type="Proteomes" id="UP000006765">
    <property type="component" value="Unassembled WGS sequence"/>
</dbReference>
<proteinExistence type="predicted"/>
<feature type="region of interest" description="Disordered" evidence="1">
    <location>
        <begin position="1"/>
        <end position="40"/>
    </location>
</feature>
<evidence type="ECO:0000313" key="2">
    <source>
        <dbReference type="EMBL" id="EKE45649.1"/>
    </source>
</evidence>
<reference evidence="2 3" key="1">
    <citation type="journal article" date="2012" name="J. Bacteriol.">
        <title>Draft Genome Sequence of Oceaniovalibus guishaninsula JLT2003T.</title>
        <authorList>
            <person name="Tang K."/>
            <person name="Liu K."/>
            <person name="Jiao N."/>
        </authorList>
    </citation>
    <scope>NUCLEOTIDE SEQUENCE [LARGE SCALE GENOMIC DNA]</scope>
    <source>
        <strain evidence="2 3">JLT2003</strain>
    </source>
</reference>
<organism evidence="2 3">
    <name type="scientific">Oceaniovalibus guishaninsula JLT2003</name>
    <dbReference type="NCBI Taxonomy" id="1231392"/>
    <lineage>
        <taxon>Bacteria</taxon>
        <taxon>Pseudomonadati</taxon>
        <taxon>Pseudomonadota</taxon>
        <taxon>Alphaproteobacteria</taxon>
        <taxon>Rhodobacterales</taxon>
        <taxon>Roseobacteraceae</taxon>
        <taxon>Oceaniovalibus</taxon>
    </lineage>
</organism>
<evidence type="ECO:0000313" key="3">
    <source>
        <dbReference type="Proteomes" id="UP000006765"/>
    </source>
</evidence>
<evidence type="ECO:0000256" key="1">
    <source>
        <dbReference type="SAM" id="MobiDB-lite"/>
    </source>
</evidence>
<protein>
    <submittedName>
        <fullName evidence="2">Uncharacterized protein</fullName>
    </submittedName>
</protein>
<name>K2HSR2_9RHOB</name>
<sequence length="40" mass="4475">MVRGRAPRPQPHNGDGAGHADMPETCIPLRHPRPYARPVY</sequence>
<keyword evidence="3" id="KW-1185">Reference proteome</keyword>
<accession>K2HSR2</accession>